<reference evidence="6" key="1">
    <citation type="submission" date="2016-02" db="EMBL/GenBank/DDBJ databases">
        <title>Halorhodospira halochloris DSM-1059 complete genome, version 2.</title>
        <authorList>
            <person name="Tsukatani Y."/>
        </authorList>
    </citation>
    <scope>NUCLEOTIDE SEQUENCE</scope>
    <source>
        <strain evidence="6">DSM 1059</strain>
    </source>
</reference>
<dbReference type="PANTHER" id="PTHR34653">
    <property type="match status" value="1"/>
</dbReference>
<keyword evidence="7" id="KW-1185">Reference proteome</keyword>
<dbReference type="HAMAP" id="MF_00724">
    <property type="entry name" value="FliE"/>
    <property type="match status" value="1"/>
</dbReference>
<gene>
    <name evidence="5 6" type="primary">fliE</name>
    <name evidence="6" type="ORF">HH1059_21440</name>
</gene>
<dbReference type="PRINTS" id="PR01006">
    <property type="entry name" value="FLGHOOKFLIE"/>
</dbReference>
<protein>
    <recommendedName>
        <fullName evidence="3 5">Flagellar hook-basal body complex protein FliE</fullName>
    </recommendedName>
</protein>
<keyword evidence="6" id="KW-0282">Flagellum</keyword>
<name>A0A0X8XD05_HALHR</name>
<dbReference type="NCBIfam" id="TIGR00205">
    <property type="entry name" value="fliE"/>
    <property type="match status" value="1"/>
</dbReference>
<accession>A0A0X8XD05</accession>
<sequence length="106" mass="12029">MSDFRIEQALAEMRSIGGQQQSAAATNKQDAPPVEEFSSLLRQAVEHVNDRQVDSTDLKDAYMRGEDVQLTDVMISSQKAQLSFEAMKEVRNRFLEAYEEISNMQV</sequence>
<proteinExistence type="inferred from homology"/>
<evidence type="ECO:0000256" key="1">
    <source>
        <dbReference type="ARBA" id="ARBA00004117"/>
    </source>
</evidence>
<comment type="subcellular location">
    <subcellularLocation>
        <location evidence="1 5">Bacterial flagellum basal body</location>
    </subcellularLocation>
</comment>
<dbReference type="InterPro" id="IPR001624">
    <property type="entry name" value="FliE"/>
</dbReference>
<dbReference type="GO" id="GO:0009425">
    <property type="term" value="C:bacterial-type flagellum basal body"/>
    <property type="evidence" value="ECO:0007669"/>
    <property type="project" value="UniProtKB-SubCell"/>
</dbReference>
<dbReference type="Pfam" id="PF02049">
    <property type="entry name" value="FliE"/>
    <property type="match status" value="1"/>
</dbReference>
<evidence type="ECO:0000256" key="4">
    <source>
        <dbReference type="ARBA" id="ARBA00023143"/>
    </source>
</evidence>
<dbReference type="KEGG" id="hhk:HH1059_21440"/>
<dbReference type="AlphaFoldDB" id="A0A0X8XD05"/>
<keyword evidence="4 5" id="KW-0975">Bacterial flagellum</keyword>
<comment type="similarity">
    <text evidence="2 5">Belongs to the FliE family.</text>
</comment>
<keyword evidence="6" id="KW-0969">Cilium</keyword>
<dbReference type="RefSeq" id="WP_096410144.1">
    <property type="nucleotide sequence ID" value="NZ_AP017372.2"/>
</dbReference>
<dbReference type="PANTHER" id="PTHR34653:SF1">
    <property type="entry name" value="FLAGELLAR HOOK-BASAL BODY COMPLEX PROTEIN FLIE"/>
    <property type="match status" value="1"/>
</dbReference>
<evidence type="ECO:0000313" key="6">
    <source>
        <dbReference type="EMBL" id="BAU58854.1"/>
    </source>
</evidence>
<organism evidence="6 7">
    <name type="scientific">Halorhodospira halochloris</name>
    <name type="common">Ectothiorhodospira halochloris</name>
    <dbReference type="NCBI Taxonomy" id="1052"/>
    <lineage>
        <taxon>Bacteria</taxon>
        <taxon>Pseudomonadati</taxon>
        <taxon>Pseudomonadota</taxon>
        <taxon>Gammaproteobacteria</taxon>
        <taxon>Chromatiales</taxon>
        <taxon>Ectothiorhodospiraceae</taxon>
        <taxon>Halorhodospira</taxon>
    </lineage>
</organism>
<keyword evidence="6" id="KW-0966">Cell projection</keyword>
<dbReference type="EMBL" id="AP017372">
    <property type="protein sequence ID" value="BAU58854.1"/>
    <property type="molecule type" value="Genomic_DNA"/>
</dbReference>
<dbReference type="GO" id="GO:0005198">
    <property type="term" value="F:structural molecule activity"/>
    <property type="evidence" value="ECO:0007669"/>
    <property type="project" value="UniProtKB-UniRule"/>
</dbReference>
<evidence type="ECO:0000256" key="2">
    <source>
        <dbReference type="ARBA" id="ARBA00009272"/>
    </source>
</evidence>
<evidence type="ECO:0000256" key="5">
    <source>
        <dbReference type="HAMAP-Rule" id="MF_00724"/>
    </source>
</evidence>
<dbReference type="Proteomes" id="UP000218890">
    <property type="component" value="Chromosome"/>
</dbReference>
<evidence type="ECO:0000256" key="3">
    <source>
        <dbReference type="ARBA" id="ARBA00018024"/>
    </source>
</evidence>
<dbReference type="OrthoDB" id="8909229at2"/>
<dbReference type="GO" id="GO:0071973">
    <property type="term" value="P:bacterial-type flagellum-dependent cell motility"/>
    <property type="evidence" value="ECO:0007669"/>
    <property type="project" value="InterPro"/>
</dbReference>
<evidence type="ECO:0000313" key="7">
    <source>
        <dbReference type="Proteomes" id="UP000218890"/>
    </source>
</evidence>
<dbReference type="GO" id="GO:0003774">
    <property type="term" value="F:cytoskeletal motor activity"/>
    <property type="evidence" value="ECO:0007669"/>
    <property type="project" value="InterPro"/>
</dbReference>